<reference evidence="1" key="1">
    <citation type="submission" date="2021-03" db="EMBL/GenBank/DDBJ databases">
        <authorList>
            <person name="Sun Q."/>
        </authorList>
    </citation>
    <scope>NUCLEOTIDE SEQUENCE</scope>
    <source>
        <strain evidence="1">CCM 8862</strain>
    </source>
</reference>
<sequence>MELLNALLTSDPAAPRLTVYNETTGARLDFSATTLDNWAAKVGNMLVEEFDCEPGCRIAVDLPAGWQPVVIVLGALAAGIDWTIGIPDDVPEVVFTSPDRITDDLVEGSDCDIALVTDDPMGRGVVETGGEVPDGLVDFGPTVRVYGDIYPAPTPRLDTLYPAGPDTPRSTPARVMSTGFTDTASLISTVLEPLAAGGSAVIVTGPTGADRLETIAAEENVTQILR</sequence>
<dbReference type="Proteomes" id="UP000664332">
    <property type="component" value="Unassembled WGS sequence"/>
</dbReference>
<dbReference type="NCBIfam" id="TIGR03089">
    <property type="entry name" value="TIGR03089 family protein"/>
    <property type="match status" value="1"/>
</dbReference>
<accession>A0A939E117</accession>
<gene>
    <name evidence="1" type="ORF">JZY06_07660</name>
</gene>
<evidence type="ECO:0000313" key="2">
    <source>
        <dbReference type="Proteomes" id="UP000664332"/>
    </source>
</evidence>
<dbReference type="EMBL" id="JAFLEQ010000014">
    <property type="protein sequence ID" value="MBN9644486.1"/>
    <property type="molecule type" value="Genomic_DNA"/>
</dbReference>
<keyword evidence="2" id="KW-1185">Reference proteome</keyword>
<dbReference type="RefSeq" id="WP_207278973.1">
    <property type="nucleotide sequence ID" value="NZ_JAFLEQ010000014.1"/>
</dbReference>
<organism evidence="1 2">
    <name type="scientific">Corynebacterium mendelii</name>
    <dbReference type="NCBI Taxonomy" id="2765362"/>
    <lineage>
        <taxon>Bacteria</taxon>
        <taxon>Bacillati</taxon>
        <taxon>Actinomycetota</taxon>
        <taxon>Actinomycetes</taxon>
        <taxon>Mycobacteriales</taxon>
        <taxon>Corynebacteriaceae</taxon>
        <taxon>Corynebacterium</taxon>
    </lineage>
</organism>
<evidence type="ECO:0000313" key="1">
    <source>
        <dbReference type="EMBL" id="MBN9644486.1"/>
    </source>
</evidence>
<dbReference type="SUPFAM" id="SSF56801">
    <property type="entry name" value="Acetyl-CoA synthetase-like"/>
    <property type="match status" value="1"/>
</dbReference>
<protein>
    <submittedName>
        <fullName evidence="1">TIGR03089 family protein</fullName>
    </submittedName>
</protein>
<proteinExistence type="predicted"/>
<comment type="caution">
    <text evidence="1">The sequence shown here is derived from an EMBL/GenBank/DDBJ whole genome shotgun (WGS) entry which is preliminary data.</text>
</comment>
<name>A0A939E117_9CORY</name>
<dbReference type="InterPro" id="IPR017523">
    <property type="entry name" value="Rv3268"/>
</dbReference>
<dbReference type="AlphaFoldDB" id="A0A939E117"/>